<keyword evidence="1" id="KW-0812">Transmembrane</keyword>
<dbReference type="AlphaFoldDB" id="A0A5R9L1E1"/>
<dbReference type="OrthoDB" id="950997at2"/>
<evidence type="ECO:0000313" key="2">
    <source>
        <dbReference type="EMBL" id="TLV02228.1"/>
    </source>
</evidence>
<keyword evidence="1" id="KW-0472">Membrane</keyword>
<gene>
    <name evidence="2" type="ORF">FEN17_00885</name>
</gene>
<feature type="transmembrane region" description="Helical" evidence="1">
    <location>
        <begin position="133"/>
        <end position="150"/>
    </location>
</feature>
<organism evidence="2 3">
    <name type="scientific">Dyadobacter luticola</name>
    <dbReference type="NCBI Taxonomy" id="1979387"/>
    <lineage>
        <taxon>Bacteria</taxon>
        <taxon>Pseudomonadati</taxon>
        <taxon>Bacteroidota</taxon>
        <taxon>Cytophagia</taxon>
        <taxon>Cytophagales</taxon>
        <taxon>Spirosomataceae</taxon>
        <taxon>Dyadobacter</taxon>
    </lineage>
</organism>
<comment type="caution">
    <text evidence="2">The sequence shown here is derived from an EMBL/GenBank/DDBJ whole genome shotgun (WGS) entry which is preliminary data.</text>
</comment>
<keyword evidence="1" id="KW-1133">Transmembrane helix</keyword>
<feature type="transmembrane region" description="Helical" evidence="1">
    <location>
        <begin position="162"/>
        <end position="179"/>
    </location>
</feature>
<evidence type="ECO:0000313" key="3">
    <source>
        <dbReference type="Proteomes" id="UP000306402"/>
    </source>
</evidence>
<evidence type="ECO:0000256" key="1">
    <source>
        <dbReference type="SAM" id="Phobius"/>
    </source>
</evidence>
<accession>A0A5R9L1E1</accession>
<proteinExistence type="predicted"/>
<dbReference type="Proteomes" id="UP000306402">
    <property type="component" value="Unassembled WGS sequence"/>
</dbReference>
<dbReference type="EMBL" id="VCEJ01000002">
    <property type="protein sequence ID" value="TLV02228.1"/>
    <property type="molecule type" value="Genomic_DNA"/>
</dbReference>
<dbReference type="RefSeq" id="WP_138363437.1">
    <property type="nucleotide sequence ID" value="NZ_VCEJ01000002.1"/>
</dbReference>
<reference evidence="2 3" key="1">
    <citation type="submission" date="2019-05" db="EMBL/GenBank/DDBJ databases">
        <authorList>
            <person name="Qu J.-H."/>
        </authorList>
    </citation>
    <scope>NUCLEOTIDE SEQUENCE [LARGE SCALE GENOMIC DNA]</scope>
    <source>
        <strain evidence="2 3">T17</strain>
    </source>
</reference>
<keyword evidence="3" id="KW-1185">Reference proteome</keyword>
<feature type="transmembrane region" description="Helical" evidence="1">
    <location>
        <begin position="76"/>
        <end position="96"/>
    </location>
</feature>
<name>A0A5R9L1E1_9BACT</name>
<feature type="transmembrane region" description="Helical" evidence="1">
    <location>
        <begin position="50"/>
        <end position="70"/>
    </location>
</feature>
<sequence>MNLEEWKENWKTVDQKLAASNVLSEQLVLTMIKNQSQSTISKSQEKMRALMLYFLLLMCVFIAILAGNPFDFTHWYQYAPCVIYALVIAAGLKIMFTDHSTIAKVTISKSNLRESLVAVIFVLEKCRAAMDRVWQFSMGAGLLICISLISRNFEKYGIEKSLLLTGANIAVVGVLYLLAKQYFKKFPDKNVQELRTQLHELAEMQNDSFGQR</sequence>
<protein>
    <submittedName>
        <fullName evidence="2">Uncharacterized protein</fullName>
    </submittedName>
</protein>